<gene>
    <name evidence="2" type="ORF">LTR97_001424</name>
</gene>
<feature type="compositionally biased region" description="Polar residues" evidence="1">
    <location>
        <begin position="17"/>
        <end position="28"/>
    </location>
</feature>
<dbReference type="EMBL" id="JAVRQU010000002">
    <property type="protein sequence ID" value="KAK5706436.1"/>
    <property type="molecule type" value="Genomic_DNA"/>
</dbReference>
<feature type="compositionally biased region" description="Basic and acidic residues" evidence="1">
    <location>
        <begin position="139"/>
        <end position="153"/>
    </location>
</feature>
<evidence type="ECO:0000256" key="1">
    <source>
        <dbReference type="SAM" id="MobiDB-lite"/>
    </source>
</evidence>
<dbReference type="Proteomes" id="UP001310594">
    <property type="component" value="Unassembled WGS sequence"/>
</dbReference>
<protein>
    <submittedName>
        <fullName evidence="2">Uncharacterized protein</fullName>
    </submittedName>
</protein>
<proteinExistence type="predicted"/>
<feature type="region of interest" description="Disordered" evidence="1">
    <location>
        <begin position="133"/>
        <end position="153"/>
    </location>
</feature>
<comment type="caution">
    <text evidence="2">The sequence shown here is derived from an EMBL/GenBank/DDBJ whole genome shotgun (WGS) entry which is preliminary data.</text>
</comment>
<name>A0AAN8A533_9PEZI</name>
<feature type="compositionally biased region" description="Low complexity" evidence="1">
    <location>
        <begin position="29"/>
        <end position="38"/>
    </location>
</feature>
<organism evidence="2 3">
    <name type="scientific">Elasticomyces elasticus</name>
    <dbReference type="NCBI Taxonomy" id="574655"/>
    <lineage>
        <taxon>Eukaryota</taxon>
        <taxon>Fungi</taxon>
        <taxon>Dikarya</taxon>
        <taxon>Ascomycota</taxon>
        <taxon>Pezizomycotina</taxon>
        <taxon>Dothideomycetes</taxon>
        <taxon>Dothideomycetidae</taxon>
        <taxon>Mycosphaerellales</taxon>
        <taxon>Teratosphaeriaceae</taxon>
        <taxon>Elasticomyces</taxon>
    </lineage>
</organism>
<evidence type="ECO:0000313" key="3">
    <source>
        <dbReference type="Proteomes" id="UP001310594"/>
    </source>
</evidence>
<sequence length="153" mass="17111">MANRIAISSLLNPIPASEQTPSTAQPENPSTETPTETSAALDFFANGPVTYEGNTFDANAGRPIAAFHNLRHVQNRLRQARTWLEKEVEPLLPKSNSEGPMDSRLRGMIEAMGPVKSERYKIRDWIREERLKNGAGLKRKAENAEEVSKRVKN</sequence>
<evidence type="ECO:0000313" key="2">
    <source>
        <dbReference type="EMBL" id="KAK5706436.1"/>
    </source>
</evidence>
<feature type="region of interest" description="Disordered" evidence="1">
    <location>
        <begin position="1"/>
        <end position="38"/>
    </location>
</feature>
<accession>A0AAN8A533</accession>
<reference evidence="2" key="1">
    <citation type="submission" date="2023-08" db="EMBL/GenBank/DDBJ databases">
        <title>Black Yeasts Isolated from many extreme environments.</title>
        <authorList>
            <person name="Coleine C."/>
            <person name="Stajich J.E."/>
            <person name="Selbmann L."/>
        </authorList>
    </citation>
    <scope>NUCLEOTIDE SEQUENCE</scope>
    <source>
        <strain evidence="2">CCFEE 5810</strain>
    </source>
</reference>
<dbReference type="AlphaFoldDB" id="A0AAN8A533"/>